<reference evidence="1" key="1">
    <citation type="submission" date="2022-04" db="EMBL/GenBank/DDBJ databases">
        <title>Genome of the entomopathogenic fungus Entomophthora muscae.</title>
        <authorList>
            <person name="Elya C."/>
            <person name="Lovett B.R."/>
            <person name="Lee E."/>
            <person name="Macias A.M."/>
            <person name="Hajek A.E."/>
            <person name="De Bivort B.L."/>
            <person name="Kasson M.T."/>
            <person name="De Fine Licht H.H."/>
            <person name="Stajich J.E."/>
        </authorList>
    </citation>
    <scope>NUCLEOTIDE SEQUENCE</scope>
    <source>
        <strain evidence="1">Berkeley</strain>
    </source>
</reference>
<accession>A0ACC2SJ35</accession>
<comment type="caution">
    <text evidence="1">The sequence shown here is derived from an EMBL/GenBank/DDBJ whole genome shotgun (WGS) entry which is preliminary data.</text>
</comment>
<organism evidence="1 2">
    <name type="scientific">Entomophthora muscae</name>
    <dbReference type="NCBI Taxonomy" id="34485"/>
    <lineage>
        <taxon>Eukaryota</taxon>
        <taxon>Fungi</taxon>
        <taxon>Fungi incertae sedis</taxon>
        <taxon>Zoopagomycota</taxon>
        <taxon>Entomophthoromycotina</taxon>
        <taxon>Entomophthoromycetes</taxon>
        <taxon>Entomophthorales</taxon>
        <taxon>Entomophthoraceae</taxon>
        <taxon>Entomophthora</taxon>
    </lineage>
</organism>
<dbReference type="Proteomes" id="UP001165960">
    <property type="component" value="Unassembled WGS sequence"/>
</dbReference>
<evidence type="ECO:0000313" key="1">
    <source>
        <dbReference type="EMBL" id="KAJ9062363.1"/>
    </source>
</evidence>
<sequence>MNSRIPTCIARLPRFNAIGQQLEYAPIMHIPNNLSWRSHDMFYTSIYTGINKIVLKQRLKPPEKKPRLDQVYPTSRHPGGAT</sequence>
<proteinExistence type="predicted"/>
<gene>
    <name evidence="1" type="ORF">DSO57_1011712</name>
</gene>
<evidence type="ECO:0000313" key="2">
    <source>
        <dbReference type="Proteomes" id="UP001165960"/>
    </source>
</evidence>
<name>A0ACC2SJ35_9FUNG</name>
<protein>
    <submittedName>
        <fullName evidence="1">Uncharacterized protein</fullName>
    </submittedName>
</protein>
<dbReference type="EMBL" id="QTSX02005011">
    <property type="protein sequence ID" value="KAJ9062363.1"/>
    <property type="molecule type" value="Genomic_DNA"/>
</dbReference>
<keyword evidence="2" id="KW-1185">Reference proteome</keyword>